<evidence type="ECO:0000256" key="1">
    <source>
        <dbReference type="SAM" id="SignalP"/>
    </source>
</evidence>
<reference evidence="2 3" key="1">
    <citation type="submission" date="2023-05" db="EMBL/GenBank/DDBJ databases">
        <title>Flavobacterium sedimenti sp. nov., isolated from the sediment.</title>
        <authorList>
            <person name="Wu N."/>
        </authorList>
    </citation>
    <scope>NUCLEOTIDE SEQUENCE [LARGE SCALE GENOMIC DNA]</scope>
    <source>
        <strain evidence="2 3">YZ-48</strain>
    </source>
</reference>
<feature type="chain" id="PRO_5046941706" evidence="1">
    <location>
        <begin position="19"/>
        <end position="138"/>
    </location>
</feature>
<keyword evidence="3" id="KW-1185">Reference proteome</keyword>
<gene>
    <name evidence="2" type="ORF">QHT84_07560</name>
</gene>
<dbReference type="RefSeq" id="WP_283238949.1">
    <property type="nucleotide sequence ID" value="NZ_JASGBP010000003.1"/>
</dbReference>
<keyword evidence="1" id="KW-0732">Signal</keyword>
<proteinExistence type="predicted"/>
<organism evidence="2 3">
    <name type="scientific">Flavobacterium sedimenticola</name>
    <dbReference type="NCBI Taxonomy" id="3043286"/>
    <lineage>
        <taxon>Bacteria</taxon>
        <taxon>Pseudomonadati</taxon>
        <taxon>Bacteroidota</taxon>
        <taxon>Flavobacteriia</taxon>
        <taxon>Flavobacteriales</taxon>
        <taxon>Flavobacteriaceae</taxon>
        <taxon>Flavobacterium</taxon>
    </lineage>
</organism>
<sequence length="138" mass="16166">MKKSLVILFLLVSFSGLSQTRIFIGQTTRTIYTFYKEQGYNIGFYNYKQVGGISQYLILLTDDYKVTFYYNEKTNICYSQTLEFFNKESYFKACDAYKISDVYKESKVVINNKKYRIVTMQVPSAKVGMSDMILINKI</sequence>
<dbReference type="EMBL" id="JASGBP010000003">
    <property type="protein sequence ID" value="MDI9257269.1"/>
    <property type="molecule type" value="Genomic_DNA"/>
</dbReference>
<evidence type="ECO:0000313" key="3">
    <source>
        <dbReference type="Proteomes" id="UP001230035"/>
    </source>
</evidence>
<feature type="signal peptide" evidence="1">
    <location>
        <begin position="1"/>
        <end position="18"/>
    </location>
</feature>
<name>A0ABT6XRI7_9FLAO</name>
<accession>A0ABT6XRI7</accession>
<evidence type="ECO:0000313" key="2">
    <source>
        <dbReference type="EMBL" id="MDI9257269.1"/>
    </source>
</evidence>
<dbReference type="Proteomes" id="UP001230035">
    <property type="component" value="Unassembled WGS sequence"/>
</dbReference>
<protein>
    <submittedName>
        <fullName evidence="2">Uncharacterized protein</fullName>
    </submittedName>
</protein>
<comment type="caution">
    <text evidence="2">The sequence shown here is derived from an EMBL/GenBank/DDBJ whole genome shotgun (WGS) entry which is preliminary data.</text>
</comment>